<protein>
    <submittedName>
        <fullName evidence="1">Uncharacterized protein</fullName>
    </submittedName>
</protein>
<organism evidence="1 2">
    <name type="scientific">Lentinula aff. lateritia</name>
    <dbReference type="NCBI Taxonomy" id="2804960"/>
    <lineage>
        <taxon>Eukaryota</taxon>
        <taxon>Fungi</taxon>
        <taxon>Dikarya</taxon>
        <taxon>Basidiomycota</taxon>
        <taxon>Agaricomycotina</taxon>
        <taxon>Agaricomycetes</taxon>
        <taxon>Agaricomycetidae</taxon>
        <taxon>Agaricales</taxon>
        <taxon>Marasmiineae</taxon>
        <taxon>Omphalotaceae</taxon>
        <taxon>Lentinula</taxon>
    </lineage>
</organism>
<dbReference type="Proteomes" id="UP001163835">
    <property type="component" value="Unassembled WGS sequence"/>
</dbReference>
<name>A0ACC1TWP0_9AGAR</name>
<comment type="caution">
    <text evidence="1">The sequence shown here is derived from an EMBL/GenBank/DDBJ whole genome shotgun (WGS) entry which is preliminary data.</text>
</comment>
<gene>
    <name evidence="1" type="ORF">F5876DRAFT_78258</name>
</gene>
<dbReference type="EMBL" id="MU795189">
    <property type="protein sequence ID" value="KAJ3808934.1"/>
    <property type="molecule type" value="Genomic_DNA"/>
</dbReference>
<proteinExistence type="predicted"/>
<accession>A0ACC1TWP0</accession>
<evidence type="ECO:0000313" key="1">
    <source>
        <dbReference type="EMBL" id="KAJ3808934.1"/>
    </source>
</evidence>
<keyword evidence="2" id="KW-1185">Reference proteome</keyword>
<sequence length="121" mass="14014">MPYIAKRADVQTLFEGHPIEHIDISIDTFTGRNLSYCFVKLLTKDDAERGMEHFNGQMFTDENPSRGVYPRPRRSPADFANNVGASWVFEGWERDDVEVHWETKADDCTLEVSLRRQHIAL</sequence>
<reference evidence="1" key="1">
    <citation type="submission" date="2022-09" db="EMBL/GenBank/DDBJ databases">
        <title>A Global Phylogenomic Analysis of the Shiitake Genus Lentinula.</title>
        <authorList>
            <consortium name="DOE Joint Genome Institute"/>
            <person name="Sierra-Patev S."/>
            <person name="Min B."/>
            <person name="Naranjo-Ortiz M."/>
            <person name="Looney B."/>
            <person name="Konkel Z."/>
            <person name="Slot J.C."/>
            <person name="Sakamoto Y."/>
            <person name="Steenwyk J.L."/>
            <person name="Rokas A."/>
            <person name="Carro J."/>
            <person name="Camarero S."/>
            <person name="Ferreira P."/>
            <person name="Molpeceres G."/>
            <person name="Ruiz-Duenas F.J."/>
            <person name="Serrano A."/>
            <person name="Henrissat B."/>
            <person name="Drula E."/>
            <person name="Hughes K.W."/>
            <person name="Mata J.L."/>
            <person name="Ishikawa N.K."/>
            <person name="Vargas-Isla R."/>
            <person name="Ushijima S."/>
            <person name="Smith C.A."/>
            <person name="Ahrendt S."/>
            <person name="Andreopoulos W."/>
            <person name="He G."/>
            <person name="Labutti K."/>
            <person name="Lipzen A."/>
            <person name="Ng V."/>
            <person name="Riley R."/>
            <person name="Sandor L."/>
            <person name="Barry K."/>
            <person name="Martinez A.T."/>
            <person name="Xiao Y."/>
            <person name="Gibbons J.G."/>
            <person name="Terashima K."/>
            <person name="Grigoriev I.V."/>
            <person name="Hibbett D.S."/>
        </authorList>
    </citation>
    <scope>NUCLEOTIDE SEQUENCE</scope>
    <source>
        <strain evidence="1">TMI1499</strain>
    </source>
</reference>
<evidence type="ECO:0000313" key="2">
    <source>
        <dbReference type="Proteomes" id="UP001163835"/>
    </source>
</evidence>